<dbReference type="InterPro" id="IPR008979">
    <property type="entry name" value="Galactose-bd-like_sf"/>
</dbReference>
<accession>A0A0P9DAF0</accession>
<protein>
    <recommendedName>
        <fullName evidence="1">Fibronectin type-III domain-containing protein</fullName>
    </recommendedName>
</protein>
<dbReference type="SUPFAM" id="SSF49785">
    <property type="entry name" value="Galactose-binding domain-like"/>
    <property type="match status" value="1"/>
</dbReference>
<proteinExistence type="predicted"/>
<dbReference type="Gene3D" id="2.60.40.10">
    <property type="entry name" value="Immunoglobulins"/>
    <property type="match status" value="1"/>
</dbReference>
<dbReference type="InterPro" id="IPR013783">
    <property type="entry name" value="Ig-like_fold"/>
</dbReference>
<dbReference type="Pfam" id="PF00041">
    <property type="entry name" value="fn3"/>
    <property type="match status" value="1"/>
</dbReference>
<organism evidence="2 3">
    <name type="scientific">Kouleothrix aurantiaca</name>
    <dbReference type="NCBI Taxonomy" id="186479"/>
    <lineage>
        <taxon>Bacteria</taxon>
        <taxon>Bacillati</taxon>
        <taxon>Chloroflexota</taxon>
        <taxon>Chloroflexia</taxon>
        <taxon>Chloroflexales</taxon>
        <taxon>Roseiflexineae</taxon>
        <taxon>Roseiflexaceae</taxon>
        <taxon>Kouleothrix</taxon>
    </lineage>
</organism>
<dbReference type="SUPFAM" id="SSF49265">
    <property type="entry name" value="Fibronectin type III"/>
    <property type="match status" value="1"/>
</dbReference>
<dbReference type="SMART" id="SM00060">
    <property type="entry name" value="FN3"/>
    <property type="match status" value="1"/>
</dbReference>
<reference evidence="2 3" key="1">
    <citation type="submission" date="2015-09" db="EMBL/GenBank/DDBJ databases">
        <title>Draft genome sequence of Kouleothrix aurantiaca JCM 19913.</title>
        <authorList>
            <person name="Hemp J."/>
        </authorList>
    </citation>
    <scope>NUCLEOTIDE SEQUENCE [LARGE SCALE GENOMIC DNA]</scope>
    <source>
        <strain evidence="2 3">COM-B</strain>
    </source>
</reference>
<sequence length="210" mass="21207">MAYTANVATSGALKISLVWSDYPSTAAAAANLVNNLNLTVTAPGGATYKGNVFSGGWSAAGGSADTANNVENVYVQSAATGNWTITVSGANVPNGPQPFALVVRGAGSLTGPAVVALPSAPSSLTATVVSKTQINLSWADNSSDETGFKIERSTSSTTGFTQVGTTGPGVTTFQSTGLTGNTTYYYRVRATNANGDSGYSNTASAKTLRK</sequence>
<comment type="caution">
    <text evidence="2">The sequence shown here is derived from an EMBL/GenBank/DDBJ whole genome shotgun (WGS) entry which is preliminary data.</text>
</comment>
<keyword evidence="3" id="KW-1185">Reference proteome</keyword>
<dbReference type="Proteomes" id="UP000050509">
    <property type="component" value="Unassembled WGS sequence"/>
</dbReference>
<dbReference type="InterPro" id="IPR036116">
    <property type="entry name" value="FN3_sf"/>
</dbReference>
<dbReference type="AlphaFoldDB" id="A0A0P9DAF0"/>
<evidence type="ECO:0000313" key="2">
    <source>
        <dbReference type="EMBL" id="KPV49551.1"/>
    </source>
</evidence>
<dbReference type="CDD" id="cd00063">
    <property type="entry name" value="FN3"/>
    <property type="match status" value="1"/>
</dbReference>
<name>A0A0P9DAF0_9CHLR</name>
<evidence type="ECO:0000313" key="3">
    <source>
        <dbReference type="Proteomes" id="UP000050509"/>
    </source>
</evidence>
<gene>
    <name evidence="2" type="ORF">SE17_31970</name>
</gene>
<dbReference type="Gene3D" id="2.60.120.380">
    <property type="match status" value="1"/>
</dbReference>
<dbReference type="EMBL" id="LJCR01001896">
    <property type="protein sequence ID" value="KPV49551.1"/>
    <property type="molecule type" value="Genomic_DNA"/>
</dbReference>
<feature type="domain" description="Fibronectin type-III" evidence="1">
    <location>
        <begin position="120"/>
        <end position="210"/>
    </location>
</feature>
<dbReference type="PROSITE" id="PS50853">
    <property type="entry name" value="FN3"/>
    <property type="match status" value="1"/>
</dbReference>
<evidence type="ECO:0000259" key="1">
    <source>
        <dbReference type="PROSITE" id="PS50853"/>
    </source>
</evidence>
<dbReference type="InterPro" id="IPR003961">
    <property type="entry name" value="FN3_dom"/>
</dbReference>